<dbReference type="SUPFAM" id="SSF56112">
    <property type="entry name" value="Protein kinase-like (PK-like)"/>
    <property type="match status" value="1"/>
</dbReference>
<dbReference type="InterPro" id="IPR041664">
    <property type="entry name" value="AAA_16"/>
</dbReference>
<dbReference type="InterPro" id="IPR053159">
    <property type="entry name" value="Hybrid_Histidine_Kinase"/>
</dbReference>
<dbReference type="EMBL" id="JXQQ01000061">
    <property type="protein sequence ID" value="KIQ26151.1"/>
    <property type="molecule type" value="Genomic_DNA"/>
</dbReference>
<dbReference type="Gene3D" id="3.40.50.300">
    <property type="entry name" value="P-loop containing nucleotide triphosphate hydrolases"/>
    <property type="match status" value="1"/>
</dbReference>
<dbReference type="SMART" id="SM00388">
    <property type="entry name" value="HisKA"/>
    <property type="match status" value="1"/>
</dbReference>
<dbReference type="InterPro" id="IPR011009">
    <property type="entry name" value="Kinase-like_dom_sf"/>
</dbReference>
<comment type="caution">
    <text evidence="8">The sequence shown here is derived from an EMBL/GenBank/DDBJ whole genome shotgun (WGS) entry which is preliminary data.</text>
</comment>
<dbReference type="Gene3D" id="1.10.287.130">
    <property type="match status" value="1"/>
</dbReference>
<dbReference type="InterPro" id="IPR003594">
    <property type="entry name" value="HATPase_dom"/>
</dbReference>
<dbReference type="Gene3D" id="3.30.450.20">
    <property type="entry name" value="PAS domain"/>
    <property type="match status" value="1"/>
</dbReference>
<comment type="catalytic activity">
    <reaction evidence="1">
        <text>ATP + protein L-histidine = ADP + protein N-phospho-L-histidine.</text>
        <dbReference type="EC" id="2.7.13.3"/>
    </reaction>
</comment>
<feature type="domain" description="Protein kinase" evidence="4">
    <location>
        <begin position="1"/>
        <end position="256"/>
    </location>
</feature>
<dbReference type="SUPFAM" id="SSF55874">
    <property type="entry name" value="ATPase domain of HSP90 chaperone/DNA topoisomerase II/histidine kinase"/>
    <property type="match status" value="1"/>
</dbReference>
<feature type="domain" description="Histidine kinase" evidence="5">
    <location>
        <begin position="1606"/>
        <end position="1821"/>
    </location>
</feature>
<dbReference type="InterPro" id="IPR003661">
    <property type="entry name" value="HisK_dim/P_dom"/>
</dbReference>
<dbReference type="InterPro" id="IPR004358">
    <property type="entry name" value="Sig_transdc_His_kin-like_C"/>
</dbReference>
<accession>A0A0D0M1A4</accession>
<name>A0A0D0M1A4_VARPD</name>
<dbReference type="InterPro" id="IPR036890">
    <property type="entry name" value="HATPase_C_sf"/>
</dbReference>
<dbReference type="Proteomes" id="UP000032067">
    <property type="component" value="Unassembled WGS sequence"/>
</dbReference>
<proteinExistence type="predicted"/>
<dbReference type="InterPro" id="IPR000700">
    <property type="entry name" value="PAS-assoc_C"/>
</dbReference>
<evidence type="ECO:0000259" key="4">
    <source>
        <dbReference type="PROSITE" id="PS50011"/>
    </source>
</evidence>
<dbReference type="PANTHER" id="PTHR43642:SF1">
    <property type="entry name" value="HYBRID SIGNAL TRANSDUCTION HISTIDINE KINASE G"/>
    <property type="match status" value="1"/>
</dbReference>
<organism evidence="8 9">
    <name type="scientific">Variovorax paradoxus</name>
    <dbReference type="NCBI Taxonomy" id="34073"/>
    <lineage>
        <taxon>Bacteria</taxon>
        <taxon>Pseudomonadati</taxon>
        <taxon>Pseudomonadota</taxon>
        <taxon>Betaproteobacteria</taxon>
        <taxon>Burkholderiales</taxon>
        <taxon>Comamonadaceae</taxon>
        <taxon>Variovorax</taxon>
    </lineage>
</organism>
<dbReference type="PROSITE" id="PS50113">
    <property type="entry name" value="PAC"/>
    <property type="match status" value="1"/>
</dbReference>
<feature type="domain" description="PAS" evidence="6">
    <location>
        <begin position="1455"/>
        <end position="1526"/>
    </location>
</feature>
<evidence type="ECO:0000313" key="8">
    <source>
        <dbReference type="EMBL" id="KIQ26151.1"/>
    </source>
</evidence>
<dbReference type="Pfam" id="PF01590">
    <property type="entry name" value="GAF"/>
    <property type="match status" value="1"/>
</dbReference>
<dbReference type="GO" id="GO:0005524">
    <property type="term" value="F:ATP binding"/>
    <property type="evidence" value="ECO:0007669"/>
    <property type="project" value="InterPro"/>
</dbReference>
<dbReference type="Pfam" id="PF13191">
    <property type="entry name" value="AAA_16"/>
    <property type="match status" value="1"/>
</dbReference>
<dbReference type="InterPro" id="IPR036097">
    <property type="entry name" value="HisK_dim/P_sf"/>
</dbReference>
<evidence type="ECO:0000259" key="7">
    <source>
        <dbReference type="PROSITE" id="PS50113"/>
    </source>
</evidence>
<dbReference type="Gene3D" id="1.10.510.10">
    <property type="entry name" value="Transferase(Phosphotransferase) domain 1"/>
    <property type="match status" value="1"/>
</dbReference>
<dbReference type="SMART" id="SM00065">
    <property type="entry name" value="GAF"/>
    <property type="match status" value="1"/>
</dbReference>
<dbReference type="SUPFAM" id="SSF55785">
    <property type="entry name" value="PYP-like sensor domain (PAS domain)"/>
    <property type="match status" value="1"/>
</dbReference>
<dbReference type="Pfam" id="PF13426">
    <property type="entry name" value="PAS_9"/>
    <property type="match status" value="1"/>
</dbReference>
<dbReference type="InterPro" id="IPR005467">
    <property type="entry name" value="His_kinase_dom"/>
</dbReference>
<reference evidence="8 9" key="1">
    <citation type="submission" date="2014-12" db="EMBL/GenBank/DDBJ databases">
        <title>16Stimator: statistical estimation of ribosomal gene copy numbers from draft genome assemblies.</title>
        <authorList>
            <person name="Perisin M.A."/>
            <person name="Vetter M."/>
            <person name="Gilbert J.A."/>
            <person name="Bergelson J."/>
        </authorList>
    </citation>
    <scope>NUCLEOTIDE SEQUENCE [LARGE SCALE GENOMIC DNA]</scope>
    <source>
        <strain evidence="8 9">MEDvA23</strain>
    </source>
</reference>
<dbReference type="CDD" id="cd14014">
    <property type="entry name" value="STKc_PknB_like"/>
    <property type="match status" value="1"/>
</dbReference>
<evidence type="ECO:0000313" key="9">
    <source>
        <dbReference type="Proteomes" id="UP000032067"/>
    </source>
</evidence>
<dbReference type="Pfam" id="PF02518">
    <property type="entry name" value="HATPase_c"/>
    <property type="match status" value="1"/>
</dbReference>
<dbReference type="Gene3D" id="3.30.565.10">
    <property type="entry name" value="Histidine kinase-like ATPase, C-terminal domain"/>
    <property type="match status" value="1"/>
</dbReference>
<dbReference type="Pfam" id="PF00069">
    <property type="entry name" value="Pkinase"/>
    <property type="match status" value="1"/>
</dbReference>
<dbReference type="PROSITE" id="PS50011">
    <property type="entry name" value="PROTEIN_KINASE_DOM"/>
    <property type="match status" value="1"/>
</dbReference>
<dbReference type="EC" id="2.7.13.3" evidence="2"/>
<dbReference type="PROSITE" id="PS50109">
    <property type="entry name" value="HIS_KIN"/>
    <property type="match status" value="1"/>
</dbReference>
<dbReference type="Gene3D" id="3.30.450.40">
    <property type="match status" value="1"/>
</dbReference>
<dbReference type="CDD" id="cd00130">
    <property type="entry name" value="PAS"/>
    <property type="match status" value="1"/>
</dbReference>
<gene>
    <name evidence="8" type="ORF">RT97_23085</name>
</gene>
<evidence type="ECO:0000256" key="1">
    <source>
        <dbReference type="ARBA" id="ARBA00000085"/>
    </source>
</evidence>
<dbReference type="PROSITE" id="PS50112">
    <property type="entry name" value="PAS"/>
    <property type="match status" value="1"/>
</dbReference>
<evidence type="ECO:0000256" key="2">
    <source>
        <dbReference type="ARBA" id="ARBA00012438"/>
    </source>
</evidence>
<dbReference type="NCBIfam" id="TIGR00229">
    <property type="entry name" value="sensory_box"/>
    <property type="match status" value="1"/>
</dbReference>
<dbReference type="SUPFAM" id="SSF55781">
    <property type="entry name" value="GAF domain-like"/>
    <property type="match status" value="1"/>
</dbReference>
<dbReference type="PRINTS" id="PR00344">
    <property type="entry name" value="BCTRLSENSOR"/>
</dbReference>
<dbReference type="InterPro" id="IPR000014">
    <property type="entry name" value="PAS"/>
</dbReference>
<dbReference type="InterPro" id="IPR029016">
    <property type="entry name" value="GAF-like_dom_sf"/>
</dbReference>
<protein>
    <recommendedName>
        <fullName evidence="2">histidine kinase</fullName>
        <ecNumber evidence="2">2.7.13.3</ecNumber>
    </recommendedName>
</protein>
<evidence type="ECO:0000259" key="5">
    <source>
        <dbReference type="PROSITE" id="PS50109"/>
    </source>
</evidence>
<dbReference type="SMART" id="SM00220">
    <property type="entry name" value="S_TKc"/>
    <property type="match status" value="1"/>
</dbReference>
<dbReference type="GO" id="GO:0000155">
    <property type="term" value="F:phosphorelay sensor kinase activity"/>
    <property type="evidence" value="ECO:0007669"/>
    <property type="project" value="InterPro"/>
</dbReference>
<feature type="domain" description="PAC" evidence="7">
    <location>
        <begin position="1530"/>
        <end position="1579"/>
    </location>
</feature>
<dbReference type="InterPro" id="IPR035965">
    <property type="entry name" value="PAS-like_dom_sf"/>
</dbReference>
<keyword evidence="3" id="KW-0597">Phosphoprotein</keyword>
<sequence length="1821" mass="201510">MWEDGERRFFRVRRKGPDGTRNERIVVLLEPQRATPDGAARLAHEFALREFLDAAWALRPLELVQDRELTLLVLEHHEGQPLDRLMAQPLDVDRFLRLAISLSEALGRLHERGLVHKDLKPTHVFVDAADEARLTGFGIASMLPREHQAPAPPEVIAGTLAYMAPEQTGRTNRSIDSRSDLYSLGIVLYQMVTGSLPFQASDPLEWVHCHIARQPVAPRERIAGIPSQVSDIVMKLLAKTPEERYQTAAGVAHDLRRCMADRQAGAEGDAFALGEQDQPDRIVIPERLYGRAAEIQALLSSFDEVAATGTPALVLIAGYSGIGKSSVVNELRKVLVPPRGLFASGKFDQYKTDIPYASCALAFQSLVHPLLGKPEAELRSWREALSQALSPNASLLLDLVPELKLVLGEQPPVIDLPVQDAQRRFHLAVRRFIGVFARREHPLALFLDDLQWLDVATLDLLVNLLTAGDLPHLLLIGAYRDNEVTAQHPLAERLVALREDGAIVRTITLSPLVADDLHQLVADALHTTRDLVRPLADLVQRKTAGNPLFAVQFLDSLADEGLLAFHHTAARWSWDEERALAKGFADNVVDLMVRKLGRLSTGTRQTLQRLACLGHGGETATIAIVCGIPAQAVEAQLWDALNQELIQYTEGAYRFAHDRVQEAAYSLIPQALRAHLHLDIGRRLLAHTPAERQKEAVFELVNQLNRGASLIGTPQERERLAELNLLAGKRSKASTAYASALDYFRTGAALLQEEGGERRDELSFALALAQAECEFLTGEMAAAEAHLEAIASSAANPIDRATVACLRIDLYTTLDQSDRAVEVCLLYLRQLGIAWSAHPAESESRREYERMWSLLGDREIETLIDSPLMSDPQHIATLDVLTKALVPASFTDANLFSLFLWHMVNLSLQHGNTDASCQAYGHIGRIAGPRFGNYKAGVRFARLGFDLVEKRGLKRFEARTYLGYAVSSAAWTHYRVARDLLRHAFAVAHATGDLTYAAFSRHHLVANLLAVGDPLEDVQREAEQSLDFARKARFGLESDVVAVQLALVRTLRGATPTFGTFDGAHFDEREFERRVSGDPRLGFAACWYWIRKLQARFLAGDHAAALEASSNAQRLLWTPPAFFRTAEAHFYGVLSRAAACDPAAPAQFREHLDALTAHHAELVEWAENCPENFQNRAALVGAEIARLEGRELEAERLYESAIRSAREHGFMHNQAIAAELAARFHAARGFDTIAGAYLRDARHCYLQWGALGKVRQLDERYPYLRHEVRADPAAMGQTPFDRLDLATVLKVSRAVSAEIDLDKLIATVMRLGLEHAGAQRGLLILPHGDGYRIEAEATADVGGVAVDLRHADITAAHLPASVLHFVLRAKESVLLQDALEQGPFSDDDYMRRNRARSMLCLPLLKQMRLVGVIYLENNLTPGAFAPARLALLELLASEAAISLENARLYRDLQEREGRVRRLFNSNIIGIFTWNLDGRILDANRAFGQILGYDEDDLASGRMRWRDIMPPSWDENDDQIMRTLQATNVVAPFEGEYIRKDGSSVPVLIGIALFDGTPQEGVAFVLDLTDRKKAEQAARDSERRFHDVELKLLDANRVASIAQLSASIAHEINQPLSGIITNAGTGQRMLNADPPNIDGARETIRRTLRDGNRAADVIARLRALFGNGDLSPEPMNLNDAMREVVGMLSADLERNKVVLELGLDESLPAVSAVRIQLQQVVLNLIRNASEAMADVHDRPRRLAITTALAPDGHVRVSVQDAGVGVDTQDQHRIFDAFYSTKTAGMGVGLSVSRSIVERHNGRLWTEPNDRHGATFLFSVPVG</sequence>
<dbReference type="SUPFAM" id="SSF52540">
    <property type="entry name" value="P-loop containing nucleoside triphosphate hydrolases"/>
    <property type="match status" value="1"/>
</dbReference>
<dbReference type="InterPro" id="IPR000719">
    <property type="entry name" value="Prot_kinase_dom"/>
</dbReference>
<dbReference type="SMART" id="SM00387">
    <property type="entry name" value="HATPase_c"/>
    <property type="match status" value="1"/>
</dbReference>
<dbReference type="SUPFAM" id="SSF47384">
    <property type="entry name" value="Homodimeric domain of signal transducing histidine kinase"/>
    <property type="match status" value="1"/>
</dbReference>
<dbReference type="SMART" id="SM00091">
    <property type="entry name" value="PAS"/>
    <property type="match status" value="1"/>
</dbReference>
<dbReference type="InterPro" id="IPR027417">
    <property type="entry name" value="P-loop_NTPase"/>
</dbReference>
<dbReference type="InterPro" id="IPR003018">
    <property type="entry name" value="GAF"/>
</dbReference>
<evidence type="ECO:0000256" key="3">
    <source>
        <dbReference type="ARBA" id="ARBA00022553"/>
    </source>
</evidence>
<dbReference type="PANTHER" id="PTHR43642">
    <property type="entry name" value="HYBRID SIGNAL TRANSDUCTION HISTIDINE KINASE G"/>
    <property type="match status" value="1"/>
</dbReference>
<evidence type="ECO:0000259" key="6">
    <source>
        <dbReference type="PROSITE" id="PS50112"/>
    </source>
</evidence>
<dbReference type="CDD" id="cd00082">
    <property type="entry name" value="HisKA"/>
    <property type="match status" value="1"/>
</dbReference>